<evidence type="ECO:0000259" key="2">
    <source>
        <dbReference type="Pfam" id="PF13439"/>
    </source>
</evidence>
<accession>A0A3R8J4T1</accession>
<dbReference type="EMBL" id="QWZQ01000124">
    <property type="protein sequence ID" value="RRK09153.1"/>
    <property type="molecule type" value="Genomic_DNA"/>
</dbReference>
<dbReference type="InterPro" id="IPR001296">
    <property type="entry name" value="Glyco_trans_1"/>
</dbReference>
<dbReference type="AlphaFoldDB" id="A0A3R8J4T1"/>
<proteinExistence type="predicted"/>
<evidence type="ECO:0000313" key="3">
    <source>
        <dbReference type="EMBL" id="RRK09153.1"/>
    </source>
</evidence>
<feature type="non-terminal residue" evidence="3">
    <location>
        <position position="242"/>
    </location>
</feature>
<evidence type="ECO:0000259" key="1">
    <source>
        <dbReference type="Pfam" id="PF00534"/>
    </source>
</evidence>
<sequence>INTLAVLEGIRLKHLFKVKLVWHVHEIITHPKVAFMITSYLAGHFADKIVAVSGQVKKHLVESNMVDSDLVQVIYNGIDTAKFYPHKVDEHLREEFNLQSSNVVVGMVGRLNAWKGQSTLLKSMIPLLKTNTNLRLVFVGGVFAGEEHFRSELESLIHESGVASQIVLKNFRTDMQDVYQLFDVFSLPSTSPDPLPTVVLEAMASGKPVVGFEHGGVTEMVHDGYNGYLVPAISVSEMTSAI</sequence>
<comment type="caution">
    <text evidence="3">The sequence shown here is derived from an EMBL/GenBank/DDBJ whole genome shotgun (WGS) entry which is preliminary data.</text>
</comment>
<gene>
    <name evidence="3" type="ORF">D1831_14385</name>
</gene>
<dbReference type="InterPro" id="IPR028098">
    <property type="entry name" value="Glyco_trans_4-like_N"/>
</dbReference>
<name>A0A3R8J4T1_9LACO</name>
<feature type="non-terminal residue" evidence="3">
    <location>
        <position position="1"/>
    </location>
</feature>
<evidence type="ECO:0000313" key="4">
    <source>
        <dbReference type="Proteomes" id="UP000283633"/>
    </source>
</evidence>
<feature type="domain" description="Glycosyltransferase subfamily 4-like N-terminal" evidence="2">
    <location>
        <begin position="7"/>
        <end position="81"/>
    </location>
</feature>
<reference evidence="3 4" key="1">
    <citation type="submission" date="2018-08" db="EMBL/GenBank/DDBJ databases">
        <title>Genome Lactobacillus garii FI11369.</title>
        <authorList>
            <person name="Diaz M."/>
            <person name="Narbad A."/>
        </authorList>
    </citation>
    <scope>NUCLEOTIDE SEQUENCE [LARGE SCALE GENOMIC DNA]</scope>
    <source>
        <strain evidence="3 4">FI11369</strain>
    </source>
</reference>
<organism evidence="3 4">
    <name type="scientific">Lactiplantibacillus garii</name>
    <dbReference type="NCBI Taxonomy" id="2306423"/>
    <lineage>
        <taxon>Bacteria</taxon>
        <taxon>Bacillati</taxon>
        <taxon>Bacillota</taxon>
        <taxon>Bacilli</taxon>
        <taxon>Lactobacillales</taxon>
        <taxon>Lactobacillaceae</taxon>
        <taxon>Lactiplantibacillus</taxon>
    </lineage>
</organism>
<dbReference type="Pfam" id="PF00534">
    <property type="entry name" value="Glycos_transf_1"/>
    <property type="match status" value="1"/>
</dbReference>
<keyword evidence="4" id="KW-1185">Reference proteome</keyword>
<feature type="domain" description="Glycosyl transferase family 1" evidence="1">
    <location>
        <begin position="90"/>
        <end position="238"/>
    </location>
</feature>
<dbReference type="Proteomes" id="UP000283633">
    <property type="component" value="Unassembled WGS sequence"/>
</dbReference>
<dbReference type="Gene3D" id="3.40.50.2000">
    <property type="entry name" value="Glycogen Phosphorylase B"/>
    <property type="match status" value="2"/>
</dbReference>
<dbReference type="PANTHER" id="PTHR12526:SF630">
    <property type="entry name" value="GLYCOSYLTRANSFERASE"/>
    <property type="match status" value="1"/>
</dbReference>
<dbReference type="OrthoDB" id="9806653at2"/>
<protein>
    <submittedName>
        <fullName evidence="3">Glycosyltransferase family 1 protein</fullName>
    </submittedName>
</protein>
<dbReference type="Pfam" id="PF13439">
    <property type="entry name" value="Glyco_transf_4"/>
    <property type="match status" value="1"/>
</dbReference>
<dbReference type="GO" id="GO:0016757">
    <property type="term" value="F:glycosyltransferase activity"/>
    <property type="evidence" value="ECO:0007669"/>
    <property type="project" value="InterPro"/>
</dbReference>
<dbReference type="PANTHER" id="PTHR12526">
    <property type="entry name" value="GLYCOSYLTRANSFERASE"/>
    <property type="match status" value="1"/>
</dbReference>
<keyword evidence="3" id="KW-0808">Transferase</keyword>
<dbReference type="CDD" id="cd03801">
    <property type="entry name" value="GT4_PimA-like"/>
    <property type="match status" value="1"/>
</dbReference>
<dbReference type="SUPFAM" id="SSF53756">
    <property type="entry name" value="UDP-Glycosyltransferase/glycogen phosphorylase"/>
    <property type="match status" value="1"/>
</dbReference>